<proteinExistence type="predicted"/>
<comment type="caution">
    <text evidence="3">The sequence shown here is derived from an EMBL/GenBank/DDBJ whole genome shotgun (WGS) entry which is preliminary data.</text>
</comment>
<dbReference type="Gene3D" id="2.60.120.650">
    <property type="entry name" value="Cupin"/>
    <property type="match status" value="1"/>
</dbReference>
<dbReference type="InterPro" id="IPR050910">
    <property type="entry name" value="JMJD6_ArgDemeth/LysHydrox"/>
</dbReference>
<dbReference type="InterPro" id="IPR003347">
    <property type="entry name" value="JmjC_dom"/>
</dbReference>
<organism evidence="3 4">
    <name type="scientific">Chrysochromulina tobinii</name>
    <dbReference type="NCBI Taxonomy" id="1460289"/>
    <lineage>
        <taxon>Eukaryota</taxon>
        <taxon>Haptista</taxon>
        <taxon>Haptophyta</taxon>
        <taxon>Prymnesiophyceae</taxon>
        <taxon>Prymnesiales</taxon>
        <taxon>Chrysochromulinaceae</taxon>
        <taxon>Chrysochromulina</taxon>
    </lineage>
</organism>
<dbReference type="InterPro" id="IPR041667">
    <property type="entry name" value="Cupin_8"/>
</dbReference>
<dbReference type="SMART" id="SM00558">
    <property type="entry name" value="JmjC"/>
    <property type="match status" value="1"/>
</dbReference>
<reference evidence="4" key="1">
    <citation type="journal article" date="2015" name="PLoS Genet.">
        <title>Genome Sequence and Transcriptome Analyses of Chrysochromulina tobin: Metabolic Tools for Enhanced Algal Fitness in the Prominent Order Prymnesiales (Haptophyceae).</title>
        <authorList>
            <person name="Hovde B.T."/>
            <person name="Deodato C.R."/>
            <person name="Hunsperger H.M."/>
            <person name="Ryken S.A."/>
            <person name="Yost W."/>
            <person name="Jha R.K."/>
            <person name="Patterson J."/>
            <person name="Monnat R.J. Jr."/>
            <person name="Barlow S.B."/>
            <person name="Starkenburg S.R."/>
            <person name="Cattolico R.A."/>
        </authorList>
    </citation>
    <scope>NUCLEOTIDE SEQUENCE</scope>
    <source>
        <strain evidence="4">CCMP291</strain>
    </source>
</reference>
<evidence type="ECO:0000313" key="3">
    <source>
        <dbReference type="EMBL" id="KOO25428.1"/>
    </source>
</evidence>
<dbReference type="GO" id="GO:0045905">
    <property type="term" value="P:positive regulation of translational termination"/>
    <property type="evidence" value="ECO:0007669"/>
    <property type="project" value="TreeGrafter"/>
</dbReference>
<evidence type="ECO:0000313" key="4">
    <source>
        <dbReference type="Proteomes" id="UP000037460"/>
    </source>
</evidence>
<accession>A0A0M0JGR6</accession>
<dbReference type="Pfam" id="PF13621">
    <property type="entry name" value="Cupin_8"/>
    <property type="match status" value="1"/>
</dbReference>
<dbReference type="OrthoDB" id="514139at2759"/>
<dbReference type="Proteomes" id="UP000037460">
    <property type="component" value="Unassembled WGS sequence"/>
</dbReference>
<dbReference type="PANTHER" id="PTHR12480">
    <property type="entry name" value="ARGININE DEMETHYLASE AND LYSYL-HYDROXYLASE JMJD"/>
    <property type="match status" value="1"/>
</dbReference>
<evidence type="ECO:0000256" key="1">
    <source>
        <dbReference type="SAM" id="MobiDB-lite"/>
    </source>
</evidence>
<dbReference type="SUPFAM" id="SSF51197">
    <property type="entry name" value="Clavaminate synthase-like"/>
    <property type="match status" value="1"/>
</dbReference>
<name>A0A0M0JGR6_9EUKA</name>
<dbReference type="GO" id="GO:0005737">
    <property type="term" value="C:cytoplasm"/>
    <property type="evidence" value="ECO:0007669"/>
    <property type="project" value="TreeGrafter"/>
</dbReference>
<sequence>MVLTGERAETGWPAAAWGWSFWEREYGDQYVTCKQRAPLFDSDQTGDTLIVETSLREAMQYARTAHLSGAAEAGKAPVLYMNGWDVFEALPQLWHPDIDKLPNTTHPRTVAEYERLHAAFNLDSVGAIVAKARGLCKLFAGPIGAITRIHQDNHDAHAWLCNVRGRKLYVLCRPEDSLKVAPPRALDRGRGTQYSGRLDPLDPRDQQRARDCGLELFATVLEPGQTILAPMGWWHYAVSLTPSLTLMCNFWDHANVHGLHDTFYLQVARAIDRTRREARTSPKPGNAVPPVAEVSPSEPIRTLTPPLTYLAAHKPFVFVREAPSTAAPMLGILRTAQPFLAGAVQGGWLRSAEPFDKGRYGWALEDGSSLGGLGRLMIRAQGPGAA</sequence>
<feature type="compositionally biased region" description="Low complexity" evidence="1">
    <location>
        <begin position="288"/>
        <end position="297"/>
    </location>
</feature>
<dbReference type="GO" id="GO:0005634">
    <property type="term" value="C:nucleus"/>
    <property type="evidence" value="ECO:0007669"/>
    <property type="project" value="TreeGrafter"/>
</dbReference>
<dbReference type="PANTHER" id="PTHR12480:SF6">
    <property type="entry name" value="2-OXOGLUTARATE AND IRON-DEPENDENT OXYGENASE JMJD4"/>
    <property type="match status" value="1"/>
</dbReference>
<gene>
    <name evidence="3" type="ORF">Ctob_011824</name>
</gene>
<feature type="domain" description="JmjC" evidence="2">
    <location>
        <begin position="102"/>
        <end position="267"/>
    </location>
</feature>
<protein>
    <recommendedName>
        <fullName evidence="2">JmjC domain-containing protein</fullName>
    </recommendedName>
</protein>
<feature type="region of interest" description="Disordered" evidence="1">
    <location>
        <begin position="275"/>
        <end position="297"/>
    </location>
</feature>
<dbReference type="GO" id="GO:0043565">
    <property type="term" value="F:sequence-specific DNA binding"/>
    <property type="evidence" value="ECO:0007669"/>
    <property type="project" value="TreeGrafter"/>
</dbReference>
<feature type="region of interest" description="Disordered" evidence="1">
    <location>
        <begin position="183"/>
        <end position="202"/>
    </location>
</feature>
<dbReference type="AlphaFoldDB" id="A0A0M0JGR6"/>
<dbReference type="GO" id="GO:0016706">
    <property type="term" value="F:2-oxoglutarate-dependent dioxygenase activity"/>
    <property type="evidence" value="ECO:0007669"/>
    <property type="project" value="TreeGrafter"/>
</dbReference>
<evidence type="ECO:0000259" key="2">
    <source>
        <dbReference type="PROSITE" id="PS51184"/>
    </source>
</evidence>
<keyword evidence="4" id="KW-1185">Reference proteome</keyword>
<dbReference type="EMBL" id="JWZX01002976">
    <property type="protein sequence ID" value="KOO25428.1"/>
    <property type="molecule type" value="Genomic_DNA"/>
</dbReference>
<dbReference type="PROSITE" id="PS51184">
    <property type="entry name" value="JMJC"/>
    <property type="match status" value="1"/>
</dbReference>